<dbReference type="Pfam" id="PF00612">
    <property type="entry name" value="IQ"/>
    <property type="match status" value="2"/>
</dbReference>
<sequence>MEVKKKPEEEENELVLELKGQLENEHLTPVEKLRLLNDSLNNALNSAAVHVNSGELTRLKSQLYLSGVLIHCVRVLSLHPSSLWGDLSAAATLAHLTSSCCVGVEPGPHSETFHRLFLPSVVDALLSLAAQLVNRTENVSLLRKVMDSVSWLLAAHTHLTEKVLSSIHYEQIQVCDDVTVSLLCVQMWIQTCTANSDFLSGLSDDSILLLLNEAIGQLALSSDSTVGGASLRLILLMASQLGRCLRPLLLSFRGLDSLLHKDWRGRGFDRGIDQLIALIQSEKDVVSQTQGSSEHVRAACVIQAAWRSYKTRRRVKKLNRAVSVLQRKYRARRREQQQQKEAQLWEEELKYQVCVRRQQARRRFHQKQRQLLQLLPADQVQSYLQECENRAAVVIQSFWRGFRERRHYSSTQRHMLRRERAVRMLQRGVRRFLHKRRAAKVPPLPPFWIGQKGLTDSRRAELKQQVDEYIATHQSFRVSPEECSCLHEEVQLLLLSVLQTGAQQRMEEQRVEALLAHVHTQLELLRDAPPLSVVTETDADTFLSPSGPVAARARDAHNAMLQASRLPWWRMLGDAGPVDPLGSTHLPELEEELGGLYIGGTVADKKQTQVDEVKL</sequence>
<dbReference type="InterPro" id="IPR028765">
    <property type="entry name" value="IQCB1"/>
</dbReference>
<dbReference type="PROSITE" id="PS50096">
    <property type="entry name" value="IQ"/>
    <property type="match status" value="2"/>
</dbReference>
<keyword evidence="1" id="KW-1185">Reference proteome</keyword>
<reference evidence="2" key="1">
    <citation type="submission" date="2025-08" db="UniProtKB">
        <authorList>
            <consortium name="RefSeq"/>
        </authorList>
    </citation>
    <scope>IDENTIFICATION</scope>
</reference>
<proteinExistence type="predicted"/>
<dbReference type="GO" id="GO:0060271">
    <property type="term" value="P:cilium assembly"/>
    <property type="evidence" value="ECO:0007669"/>
    <property type="project" value="InterPro"/>
</dbReference>
<dbReference type="GO" id="GO:0005929">
    <property type="term" value="C:cilium"/>
    <property type="evidence" value="ECO:0007669"/>
    <property type="project" value="TreeGrafter"/>
</dbReference>
<accession>A0A9Y3VS11</accession>
<dbReference type="InterPro" id="IPR000048">
    <property type="entry name" value="IQ_motif_EF-hand-BS"/>
</dbReference>
<organism evidence="1 2">
    <name type="scientific">Pundamilia nyererei</name>
    <dbReference type="NCBI Taxonomy" id="303518"/>
    <lineage>
        <taxon>Eukaryota</taxon>
        <taxon>Metazoa</taxon>
        <taxon>Chordata</taxon>
        <taxon>Craniata</taxon>
        <taxon>Vertebrata</taxon>
        <taxon>Euteleostomi</taxon>
        <taxon>Actinopterygii</taxon>
        <taxon>Neopterygii</taxon>
        <taxon>Teleostei</taxon>
        <taxon>Neoteleostei</taxon>
        <taxon>Acanthomorphata</taxon>
        <taxon>Ovalentaria</taxon>
        <taxon>Cichlomorphae</taxon>
        <taxon>Cichliformes</taxon>
        <taxon>Cichlidae</taxon>
        <taxon>African cichlids</taxon>
        <taxon>Pseudocrenilabrinae</taxon>
        <taxon>Haplochromini</taxon>
        <taxon>Pundamilia</taxon>
    </lineage>
</organism>
<dbReference type="RefSeq" id="XP_005749468.1">
    <property type="nucleotide sequence ID" value="XM_005749411.1"/>
</dbReference>
<evidence type="ECO:0000313" key="2">
    <source>
        <dbReference type="RefSeq" id="XP_005749468.1"/>
    </source>
</evidence>
<evidence type="ECO:0000313" key="1">
    <source>
        <dbReference type="Proteomes" id="UP000695023"/>
    </source>
</evidence>
<dbReference type="CTD" id="9657"/>
<dbReference type="SMART" id="SM00015">
    <property type="entry name" value="IQ"/>
    <property type="match status" value="3"/>
</dbReference>
<gene>
    <name evidence="2" type="primary">iqcb1</name>
</gene>
<dbReference type="PANTHER" id="PTHR15673:SF2">
    <property type="entry name" value="IQ CALMODULIN-BINDING MOTIF-CONTAINING PROTEIN 1"/>
    <property type="match status" value="1"/>
</dbReference>
<dbReference type="PANTHER" id="PTHR15673">
    <property type="entry name" value="IQ CALMODULIN-BINDING MOTIF CONTAINING PROTEIN 1"/>
    <property type="match status" value="1"/>
</dbReference>
<dbReference type="GeneID" id="102204065"/>
<dbReference type="AlphaFoldDB" id="A0A9Y3VS11"/>
<dbReference type="CDD" id="cd23767">
    <property type="entry name" value="IQCD"/>
    <property type="match status" value="2"/>
</dbReference>
<name>A0A9Y3VS11_9CICH</name>
<protein>
    <submittedName>
        <fullName evidence="2">IQ calmodulin-binding motif-containing protein 1</fullName>
    </submittedName>
</protein>
<dbReference type="GO" id="GO:0005516">
    <property type="term" value="F:calmodulin binding"/>
    <property type="evidence" value="ECO:0007669"/>
    <property type="project" value="InterPro"/>
</dbReference>
<dbReference type="Proteomes" id="UP000695023">
    <property type="component" value="Unplaced"/>
</dbReference>
<dbReference type="Gene3D" id="1.20.5.190">
    <property type="match status" value="2"/>
</dbReference>